<evidence type="ECO:0000313" key="2">
    <source>
        <dbReference type="Proteomes" id="UP000500767"/>
    </source>
</evidence>
<dbReference type="GO" id="GO:0070694">
    <property type="term" value="F:5-hydroxymethyl-dUMP N-hydrolase activity"/>
    <property type="evidence" value="ECO:0007669"/>
    <property type="project" value="TreeGrafter"/>
</dbReference>
<evidence type="ECO:0000313" key="1">
    <source>
        <dbReference type="EMBL" id="QKE90901.1"/>
    </source>
</evidence>
<sequence length="183" mass="19268">MSQNVDAKHRPGSPFRFYLAGPSVFAPDPTAEGLKLKDICSAHGAIGLYPLDNEIDETTGQSGLSGAIRAANMELIRQCDAVIADMVPFRGPSMDPGTAYEMGVGAALGKLVVGYTSDPRSYVERVGAYTRVTRSAGKLWDSDGMQVEDFGLADNLMMAKGVEGIFATAAEAIAHAVARLLAA</sequence>
<accession>A0A6M8HRS9</accession>
<name>A0A6M8HRS9_9PROT</name>
<protein>
    <submittedName>
        <fullName evidence="1">Nucleoside 2-deoxyribosyltransferase</fullName>
    </submittedName>
</protein>
<dbReference type="GO" id="GO:0009159">
    <property type="term" value="P:deoxyribonucleoside monophosphate catabolic process"/>
    <property type="evidence" value="ECO:0007669"/>
    <property type="project" value="TreeGrafter"/>
</dbReference>
<dbReference type="KEGG" id="lck:HN018_13400"/>
<keyword evidence="1" id="KW-0808">Transferase</keyword>
<dbReference type="AlphaFoldDB" id="A0A6M8HRS9"/>
<dbReference type="InterPro" id="IPR051239">
    <property type="entry name" value="2'-dNMP_N-hydrolase"/>
</dbReference>
<dbReference type="Proteomes" id="UP000500767">
    <property type="component" value="Chromosome"/>
</dbReference>
<dbReference type="RefSeq" id="WP_171836624.1">
    <property type="nucleotide sequence ID" value="NZ_CP053708.1"/>
</dbReference>
<proteinExistence type="predicted"/>
<dbReference type="PANTHER" id="PTHR15364:SF0">
    <property type="entry name" value="2'-DEOXYNUCLEOSIDE 5'-PHOSPHATE N-HYDROLASE 1"/>
    <property type="match status" value="1"/>
</dbReference>
<reference evidence="1 2" key="1">
    <citation type="journal article" date="2014" name="World J. Microbiol. Biotechnol.">
        <title>Biodiversity and physiological characteristics of Antarctic and Arctic lichens-associated bacteria.</title>
        <authorList>
            <person name="Lee Y.M."/>
            <person name="Kim E.H."/>
            <person name="Lee H.K."/>
            <person name="Hong S.G."/>
        </authorList>
    </citation>
    <scope>NUCLEOTIDE SEQUENCE [LARGE SCALE GENOMIC DNA]</scope>
    <source>
        <strain evidence="1 2">PAMC 26569</strain>
    </source>
</reference>
<dbReference type="GO" id="GO:0016740">
    <property type="term" value="F:transferase activity"/>
    <property type="evidence" value="ECO:0007669"/>
    <property type="project" value="UniProtKB-KW"/>
</dbReference>
<organism evidence="1 2">
    <name type="scientific">Lichenicola cladoniae</name>
    <dbReference type="NCBI Taxonomy" id="1484109"/>
    <lineage>
        <taxon>Bacteria</taxon>
        <taxon>Pseudomonadati</taxon>
        <taxon>Pseudomonadota</taxon>
        <taxon>Alphaproteobacteria</taxon>
        <taxon>Acetobacterales</taxon>
        <taxon>Acetobacteraceae</taxon>
        <taxon>Lichenicola</taxon>
    </lineage>
</organism>
<dbReference type="Pfam" id="PF05014">
    <property type="entry name" value="Nuc_deoxyrib_tr"/>
    <property type="match status" value="1"/>
</dbReference>
<dbReference type="PANTHER" id="PTHR15364">
    <property type="entry name" value="2'-DEOXYNUCLEOSIDE 5'-PHOSPHATE N-HYDROLASE 1"/>
    <property type="match status" value="1"/>
</dbReference>
<gene>
    <name evidence="1" type="ORF">HN018_13400</name>
</gene>
<dbReference type="Gene3D" id="3.40.50.450">
    <property type="match status" value="1"/>
</dbReference>
<dbReference type="SUPFAM" id="SSF52309">
    <property type="entry name" value="N-(deoxy)ribosyltransferase-like"/>
    <property type="match status" value="1"/>
</dbReference>
<dbReference type="EMBL" id="CP053708">
    <property type="protein sequence ID" value="QKE90901.1"/>
    <property type="molecule type" value="Genomic_DNA"/>
</dbReference>
<dbReference type="InterPro" id="IPR007710">
    <property type="entry name" value="Nucleoside_deoxyribTrfase"/>
</dbReference>
<keyword evidence="2" id="KW-1185">Reference proteome</keyword>